<proteinExistence type="predicted"/>
<accession>A0A0V0I5T3</accession>
<name>A0A0V0I5T3_SOLCH</name>
<dbReference type="EMBL" id="GEDG01010613">
    <property type="protein sequence ID" value="JAP27966.1"/>
    <property type="molecule type" value="Transcribed_RNA"/>
</dbReference>
<evidence type="ECO:0000313" key="1">
    <source>
        <dbReference type="EMBL" id="JAP27966.1"/>
    </source>
</evidence>
<dbReference type="AlphaFoldDB" id="A0A0V0I5T3"/>
<reference evidence="1" key="1">
    <citation type="submission" date="2015-12" db="EMBL/GenBank/DDBJ databases">
        <title>Gene expression during late stages of embryo sac development: a critical building block for successful pollen-pistil interactions.</title>
        <authorList>
            <person name="Liu Y."/>
            <person name="Joly V."/>
            <person name="Sabar M."/>
            <person name="Matton D.P."/>
        </authorList>
    </citation>
    <scope>NUCLEOTIDE SEQUENCE</scope>
</reference>
<protein>
    <submittedName>
        <fullName evidence="1">Putative ovule protein</fullName>
    </submittedName>
</protein>
<sequence>MKEWKVPWQLTKQIEEIRQILTYTHSRIQHAFRETNQLADKLANIVLDQETPLYFNKFLQLPVGCKKLLNIAKTQVSTLRIRTRKINNIH</sequence>
<organism evidence="1">
    <name type="scientific">Solanum chacoense</name>
    <name type="common">Chaco potato</name>
    <dbReference type="NCBI Taxonomy" id="4108"/>
    <lineage>
        <taxon>Eukaryota</taxon>
        <taxon>Viridiplantae</taxon>
        <taxon>Streptophyta</taxon>
        <taxon>Embryophyta</taxon>
        <taxon>Tracheophyta</taxon>
        <taxon>Spermatophyta</taxon>
        <taxon>Magnoliopsida</taxon>
        <taxon>eudicotyledons</taxon>
        <taxon>Gunneridae</taxon>
        <taxon>Pentapetalae</taxon>
        <taxon>asterids</taxon>
        <taxon>lamiids</taxon>
        <taxon>Solanales</taxon>
        <taxon>Solanaceae</taxon>
        <taxon>Solanoideae</taxon>
        <taxon>Solaneae</taxon>
        <taxon>Solanum</taxon>
    </lineage>
</organism>